<dbReference type="Gene3D" id="3.90.180.10">
    <property type="entry name" value="Medium-chain alcohol dehydrogenases, catalytic domain"/>
    <property type="match status" value="1"/>
</dbReference>
<protein>
    <submittedName>
        <fullName evidence="3">NADP-dependent oxidoreductase</fullName>
        <ecNumber evidence="3">1.-.-.-</ecNumber>
    </submittedName>
</protein>
<dbReference type="InterPro" id="IPR050700">
    <property type="entry name" value="YIM1/Zinc_Alcohol_DH_Fams"/>
</dbReference>
<dbReference type="EC" id="1.-.-.-" evidence="3"/>
<evidence type="ECO:0000313" key="3">
    <source>
        <dbReference type="EMBL" id="MFD0921438.1"/>
    </source>
</evidence>
<dbReference type="SMART" id="SM00829">
    <property type="entry name" value="PKS_ER"/>
    <property type="match status" value="1"/>
</dbReference>
<evidence type="ECO:0000259" key="2">
    <source>
        <dbReference type="SMART" id="SM00829"/>
    </source>
</evidence>
<dbReference type="Proteomes" id="UP001597018">
    <property type="component" value="Unassembled WGS sequence"/>
</dbReference>
<proteinExistence type="predicted"/>
<dbReference type="InterPro" id="IPR011032">
    <property type="entry name" value="GroES-like_sf"/>
</dbReference>
<evidence type="ECO:0000313" key="4">
    <source>
        <dbReference type="Proteomes" id="UP001597018"/>
    </source>
</evidence>
<organism evidence="3 4">
    <name type="scientific">Saccharopolyspora rosea</name>
    <dbReference type="NCBI Taxonomy" id="524884"/>
    <lineage>
        <taxon>Bacteria</taxon>
        <taxon>Bacillati</taxon>
        <taxon>Actinomycetota</taxon>
        <taxon>Actinomycetes</taxon>
        <taxon>Pseudonocardiales</taxon>
        <taxon>Pseudonocardiaceae</taxon>
        <taxon>Saccharopolyspora</taxon>
    </lineage>
</organism>
<dbReference type="RefSeq" id="WP_263248666.1">
    <property type="nucleotide sequence ID" value="NZ_BAABLT010000029.1"/>
</dbReference>
<dbReference type="Pfam" id="PF13602">
    <property type="entry name" value="ADH_zinc_N_2"/>
    <property type="match status" value="1"/>
</dbReference>
<gene>
    <name evidence="3" type="ORF">ACFQ16_16980</name>
</gene>
<dbReference type="GO" id="GO:0016491">
    <property type="term" value="F:oxidoreductase activity"/>
    <property type="evidence" value="ECO:0007669"/>
    <property type="project" value="UniProtKB-KW"/>
</dbReference>
<dbReference type="SUPFAM" id="SSF51735">
    <property type="entry name" value="NAD(P)-binding Rossmann-fold domains"/>
    <property type="match status" value="1"/>
</dbReference>
<dbReference type="Gene3D" id="3.40.50.720">
    <property type="entry name" value="NAD(P)-binding Rossmann-like Domain"/>
    <property type="match status" value="1"/>
</dbReference>
<sequence length="309" mass="31671">MKAVQITGYGQQAVVAEVGTPTTGPGEVLVRIAGVALNPLDLKIASGGFQGFFPVEFPYVLGTDLSGTITEIGADVTGWQVGDQVIARLDPTRGGAAAEFAVVPAAQLVTAPSSLLLPLASGIGTAAGTAWQALVEVADVRPDQCVLIHGAAGGVGSFAIQFARDLGAHVIATASGKGLDIARQLGAHQVVDYTSTDFTKAVSEVDVVLDTVGGANEPRSLEVLKPGGLLVATPVPPDGERAADRGLRAEFVFHTSNADRLELVASKIDGGTHLLLDRMLPIREAADALSYLARGRAKGKVILVVDGVA</sequence>
<dbReference type="PANTHER" id="PTHR11695:SF294">
    <property type="entry name" value="RETICULON-4-INTERACTING PROTEIN 1, MITOCHONDRIAL"/>
    <property type="match status" value="1"/>
</dbReference>
<dbReference type="SUPFAM" id="SSF50129">
    <property type="entry name" value="GroES-like"/>
    <property type="match status" value="1"/>
</dbReference>
<dbReference type="InterPro" id="IPR036291">
    <property type="entry name" value="NAD(P)-bd_dom_sf"/>
</dbReference>
<evidence type="ECO:0000256" key="1">
    <source>
        <dbReference type="ARBA" id="ARBA00023002"/>
    </source>
</evidence>
<dbReference type="PANTHER" id="PTHR11695">
    <property type="entry name" value="ALCOHOL DEHYDROGENASE RELATED"/>
    <property type="match status" value="1"/>
</dbReference>
<name>A0ABW3FUI6_9PSEU</name>
<keyword evidence="4" id="KW-1185">Reference proteome</keyword>
<dbReference type="InterPro" id="IPR002364">
    <property type="entry name" value="Quin_OxRdtase/zeta-crystal_CS"/>
</dbReference>
<dbReference type="EMBL" id="JBHTIW010000013">
    <property type="protein sequence ID" value="MFD0921438.1"/>
    <property type="molecule type" value="Genomic_DNA"/>
</dbReference>
<dbReference type="PROSITE" id="PS01162">
    <property type="entry name" value="QOR_ZETA_CRYSTAL"/>
    <property type="match status" value="1"/>
</dbReference>
<dbReference type="InterPro" id="IPR013154">
    <property type="entry name" value="ADH-like_N"/>
</dbReference>
<keyword evidence="1 3" id="KW-0560">Oxidoreductase</keyword>
<feature type="domain" description="Enoyl reductase (ER)" evidence="2">
    <location>
        <begin position="10"/>
        <end position="303"/>
    </location>
</feature>
<accession>A0ABW3FUI6</accession>
<dbReference type="InterPro" id="IPR020843">
    <property type="entry name" value="ER"/>
</dbReference>
<dbReference type="CDD" id="cd05289">
    <property type="entry name" value="MDR_like_2"/>
    <property type="match status" value="1"/>
</dbReference>
<reference evidence="4" key="1">
    <citation type="journal article" date="2019" name="Int. J. Syst. Evol. Microbiol.">
        <title>The Global Catalogue of Microorganisms (GCM) 10K type strain sequencing project: providing services to taxonomists for standard genome sequencing and annotation.</title>
        <authorList>
            <consortium name="The Broad Institute Genomics Platform"/>
            <consortium name="The Broad Institute Genome Sequencing Center for Infectious Disease"/>
            <person name="Wu L."/>
            <person name="Ma J."/>
        </authorList>
    </citation>
    <scope>NUCLEOTIDE SEQUENCE [LARGE SCALE GENOMIC DNA]</scope>
    <source>
        <strain evidence="4">CCUG 56401</strain>
    </source>
</reference>
<comment type="caution">
    <text evidence="3">The sequence shown here is derived from an EMBL/GenBank/DDBJ whole genome shotgun (WGS) entry which is preliminary data.</text>
</comment>
<dbReference type="Pfam" id="PF08240">
    <property type="entry name" value="ADH_N"/>
    <property type="match status" value="1"/>
</dbReference>